<organism evidence="2 3">
    <name type="scientific">Haematospirillum jordaniae</name>
    <dbReference type="NCBI Taxonomy" id="1549855"/>
    <lineage>
        <taxon>Bacteria</taxon>
        <taxon>Pseudomonadati</taxon>
        <taxon>Pseudomonadota</taxon>
        <taxon>Alphaproteobacteria</taxon>
        <taxon>Rhodospirillales</taxon>
        <taxon>Novispirillaceae</taxon>
        <taxon>Haematospirillum</taxon>
    </lineage>
</organism>
<dbReference type="RefSeq" id="WP_066134911.1">
    <property type="nucleotide sequence ID" value="NZ_CP014525.1"/>
</dbReference>
<proteinExistence type="predicted"/>
<reference evidence="2 3" key="1">
    <citation type="submission" date="2016-02" db="EMBL/GenBank/DDBJ databases">
        <title>Complete Genome of H5569, the type strain of the newly described species Haematospirillium jordaniae.</title>
        <authorList>
            <person name="Nicholson A.C."/>
            <person name="Humrighouse B.W."/>
            <person name="Loparov V."/>
            <person name="McQuiston J.R."/>
        </authorList>
    </citation>
    <scope>NUCLEOTIDE SEQUENCE [LARGE SCALE GENOMIC DNA]</scope>
    <source>
        <strain evidence="2 3">H5569</strain>
    </source>
</reference>
<feature type="compositionally biased region" description="Acidic residues" evidence="1">
    <location>
        <begin position="91"/>
        <end position="100"/>
    </location>
</feature>
<keyword evidence="3" id="KW-1185">Reference proteome</keyword>
<dbReference type="OrthoDB" id="10006793at2"/>
<dbReference type="STRING" id="1549855.AY555_06400"/>
<protein>
    <submittedName>
        <fullName evidence="2">Uncharacterized protein</fullName>
    </submittedName>
</protein>
<feature type="region of interest" description="Disordered" evidence="1">
    <location>
        <begin position="45"/>
        <end position="111"/>
    </location>
</feature>
<dbReference type="GeneID" id="53316785"/>
<dbReference type="KEGG" id="hjo:AY555_06400"/>
<gene>
    <name evidence="2" type="ORF">AY555_06400</name>
</gene>
<dbReference type="PROSITE" id="PS51257">
    <property type="entry name" value="PROKAR_LIPOPROTEIN"/>
    <property type="match status" value="1"/>
</dbReference>
<dbReference type="EMBL" id="CP014525">
    <property type="protein sequence ID" value="AMW34867.1"/>
    <property type="molecule type" value="Genomic_DNA"/>
</dbReference>
<evidence type="ECO:0000256" key="1">
    <source>
        <dbReference type="SAM" id="MobiDB-lite"/>
    </source>
</evidence>
<evidence type="ECO:0000313" key="2">
    <source>
        <dbReference type="EMBL" id="AMW34867.1"/>
    </source>
</evidence>
<dbReference type="Proteomes" id="UP000076066">
    <property type="component" value="Chromosome"/>
</dbReference>
<name>A0A143DDS7_9PROT</name>
<accession>A0A143DDS7</accession>
<dbReference type="AlphaFoldDB" id="A0A143DDS7"/>
<evidence type="ECO:0000313" key="3">
    <source>
        <dbReference type="Proteomes" id="UP000076066"/>
    </source>
</evidence>
<sequence>MPVEIKIWHDDASQTLAELRVMAGGLTAGGCSGPLAAEGTGADCTRAAGGGHAVDVPSTDAAAGKPARGKRRTRADVGAVQDSPSGTAETEAQDDADEQAESAARKTERTHDDVRAVLGRYVQKFGMDAAQEDGPKVITMLFGEGRSKVSDIPEDQDSLAKAVAGVEEMLVKNPFKRAGVA</sequence>